<feature type="domain" description="ABC transporter" evidence="11">
    <location>
        <begin position="1310"/>
        <end position="1544"/>
    </location>
</feature>
<feature type="transmembrane region" description="Helical" evidence="10">
    <location>
        <begin position="217"/>
        <end position="245"/>
    </location>
</feature>
<keyword evidence="7 10" id="KW-1133">Transmembrane helix</keyword>
<sequence length="1565" mass="173524">METPIRRPPGPVVAVDNRLRVGTLITMLLAVQAALFSAWCCSTSTSDNMLTGVQLALGLIEMYLSFFTAENSNVPIFSHSASVRSNYLVSITVLNFVIAILFLSAQQRTIFTRPLDNTSIADLDSSYTQLANEAEYADDSESTPLGHSNEKRTADLVDSPEFNSSWFNRITFSWINDLLHMGAARKLGYSDLYNLSMVDMPVPNWKRHLNYRKPGRSLFITISLAFAPELLLQAALFIVICILEFTGPFFLQRIIRSIELSSKSSVEISIRHLYLDAFGLLFFTLFASLTIAQDFWLDRQIAVRLKGILVAELTSKTLHRQRKGSLEKKKNTSKTADNEEVTPKASSAAADGKIMNLLTADFHRVLAFPSYLHGICFMPLSLGIGIWYMYQMLGVSALIGLSLACIYALLTKMLFTRLAALQKKLNVVGDRCVSMIIELLQGIVSSLGPMLILIVIFATHVVVFGNNLTAEVAFTSISVFQIVCLAMQKARSHINSAIGGYVSLDRIHLYLDQPQIQDLEKRVALEFSKALGFECADLEWESPEAARKDYSKTSAQDSVVASKVTIKDGIPDGEFSNHVNRPTEETPLLAGSSHMHVMLSTNASTTSLSHQGDLAAFSLKSIDIQFPIGGLSIVAGPTGSGKSSLLSALAGDMTLTRGRILLPTVDARVVAASDSKYKEIVELSNEGLAISDIAYVAQEAWLRNATIRENILFGEPYNKDRYEVLRACALKPDLRILSAGDMTGIGERGVTFSGGQKQRLSLARAVYSSRRILLIDDYLSAVDAHTGKHILMECLLNKSNLMQGRTRVLVTHHVSMCLPFAQFLVVMHESQISLKSTPVELQLQCALIKTLAEVESNKCKDTTSEKLPKVEAAKEDCKGKSIENMLDNSSEGVSKGTLVEDEKREGFVKLEVWKTYLSACGNKKFWALLVLMLTLWQAVLIAQNYWIRIWVTSNSRNTNTSTAGSTSVSTLSLPVSFYPTGSIHGLVLYLHPVPGPYVNDPVATTAASVQNKGLYIMLDPADKQQNSNIYWLGIYVLIGFVNIFGRAIQNMFIFQAAINASRTLHARLMQAIVCAAPRFFDSTPVGRIISRFSRDMHTIDKVNMDQLVSWISDIIAVLGVYAIVSSIAPVLILITIAITALYAGIAYYYLNTSRELKRLESNSMSPLLSLFSELILGVSTIRAFGIKHYYIKEALNRISAQNRSYFLIASSNRWFEVRIDLSGAVVSFCCAMFVIMNHDWIDAGLAGFTLSYALTFSKRMHWVIRNYNTNEFNMNAVERVKQYFSIEQEAALESKPEHKPPKLWPTKGDVQIDNLAAEYMPGVLVLHGISLSVKHGEKVGVVGRTGAGKSTPALALLRFVEASRGRIVLGGVDISKIGLDELRHKIVWDALRRTHLVRENSSQNQNLASINDGRHSDRGAGALAFEHMSRIFSSLDAGIKENGQNLSLEQQQLVTLARALVRRSRLIIMDEATASVDFDIDDRIQRTIRGYEFVDSTLFCIVHRLRTIIDYDRVLVLDKGKAAEFAMPYNLLQNKDGIFRSMCEKSGEYEYLVATATSWKSSSPS</sequence>
<evidence type="ECO:0000259" key="11">
    <source>
        <dbReference type="PROSITE" id="PS50893"/>
    </source>
</evidence>
<keyword evidence="6" id="KW-0067">ATP-binding</keyword>
<feature type="transmembrane region" description="Helical" evidence="10">
    <location>
        <begin position="1170"/>
        <end position="1191"/>
    </location>
</feature>
<dbReference type="SUPFAM" id="SSF90123">
    <property type="entry name" value="ABC transporter transmembrane region"/>
    <property type="match status" value="2"/>
</dbReference>
<evidence type="ECO:0000256" key="9">
    <source>
        <dbReference type="SAM" id="MobiDB-lite"/>
    </source>
</evidence>
<feature type="transmembrane region" description="Helical" evidence="10">
    <location>
        <begin position="277"/>
        <end position="297"/>
    </location>
</feature>
<dbReference type="InterPro" id="IPR036640">
    <property type="entry name" value="ABC1_TM_sf"/>
</dbReference>
<evidence type="ECO:0000256" key="6">
    <source>
        <dbReference type="ARBA" id="ARBA00022840"/>
    </source>
</evidence>
<dbReference type="CDD" id="cd03250">
    <property type="entry name" value="ABCC_MRP_domain1"/>
    <property type="match status" value="1"/>
</dbReference>
<feature type="transmembrane region" description="Helical" evidence="10">
    <location>
        <begin position="1107"/>
        <end position="1124"/>
    </location>
</feature>
<feature type="transmembrane region" description="Helical" evidence="10">
    <location>
        <begin position="396"/>
        <end position="415"/>
    </location>
</feature>
<dbReference type="InterPro" id="IPR003439">
    <property type="entry name" value="ABC_transporter-like_ATP-bd"/>
</dbReference>
<feature type="transmembrane region" description="Helical" evidence="10">
    <location>
        <begin position="925"/>
        <end position="947"/>
    </location>
</feature>
<dbReference type="InterPro" id="IPR050173">
    <property type="entry name" value="ABC_transporter_C-like"/>
</dbReference>
<keyword evidence="4" id="KW-0677">Repeat</keyword>
<evidence type="ECO:0000313" key="13">
    <source>
        <dbReference type="EMBL" id="KAJ1986275.1"/>
    </source>
</evidence>
<dbReference type="InterPro" id="IPR003593">
    <property type="entry name" value="AAA+_ATPase"/>
</dbReference>
<name>A0ABQ8PD12_9FUNG</name>
<dbReference type="PANTHER" id="PTHR24223">
    <property type="entry name" value="ATP-BINDING CASSETTE SUB-FAMILY C"/>
    <property type="match status" value="1"/>
</dbReference>
<evidence type="ECO:0000256" key="7">
    <source>
        <dbReference type="ARBA" id="ARBA00022989"/>
    </source>
</evidence>
<dbReference type="Gene3D" id="3.40.50.300">
    <property type="entry name" value="P-loop containing nucleotide triphosphate hydrolases"/>
    <property type="match status" value="2"/>
</dbReference>
<evidence type="ECO:0000256" key="5">
    <source>
        <dbReference type="ARBA" id="ARBA00022741"/>
    </source>
</evidence>
<dbReference type="SMART" id="SM00382">
    <property type="entry name" value="AAA"/>
    <property type="match status" value="2"/>
</dbReference>
<dbReference type="Pfam" id="PF00005">
    <property type="entry name" value="ABC_tran"/>
    <property type="match status" value="2"/>
</dbReference>
<evidence type="ECO:0000256" key="8">
    <source>
        <dbReference type="ARBA" id="ARBA00023136"/>
    </source>
</evidence>
<feature type="region of interest" description="Disordered" evidence="9">
    <location>
        <begin position="322"/>
        <end position="344"/>
    </location>
</feature>
<feature type="transmembrane region" description="Helical" evidence="10">
    <location>
        <begin position="20"/>
        <end position="41"/>
    </location>
</feature>
<dbReference type="CDD" id="cd18596">
    <property type="entry name" value="ABC_6TM_VMR1_D1_like"/>
    <property type="match status" value="1"/>
</dbReference>
<reference evidence="13" key="1">
    <citation type="submission" date="2022-07" db="EMBL/GenBank/DDBJ databases">
        <title>Phylogenomic reconstructions and comparative analyses of Kickxellomycotina fungi.</title>
        <authorList>
            <person name="Reynolds N.K."/>
            <person name="Stajich J.E."/>
            <person name="Barry K."/>
            <person name="Grigoriev I.V."/>
            <person name="Crous P."/>
            <person name="Smith M.E."/>
        </authorList>
    </citation>
    <scope>NUCLEOTIDE SEQUENCE</scope>
    <source>
        <strain evidence="13">BCRC 34882</strain>
    </source>
</reference>
<comment type="subcellular location">
    <subcellularLocation>
        <location evidence="1">Membrane</location>
    </subcellularLocation>
</comment>
<dbReference type="InterPro" id="IPR027417">
    <property type="entry name" value="P-loop_NTPase"/>
</dbReference>
<keyword evidence="14" id="KW-1185">Reference proteome</keyword>
<dbReference type="PROSITE" id="PS00211">
    <property type="entry name" value="ABC_TRANSPORTER_1"/>
    <property type="match status" value="1"/>
</dbReference>
<keyword evidence="8 10" id="KW-0472">Membrane</keyword>
<evidence type="ECO:0000256" key="10">
    <source>
        <dbReference type="SAM" id="Phobius"/>
    </source>
</evidence>
<feature type="transmembrane region" description="Helical" evidence="10">
    <location>
        <begin position="87"/>
        <end position="105"/>
    </location>
</feature>
<evidence type="ECO:0000256" key="3">
    <source>
        <dbReference type="ARBA" id="ARBA00022692"/>
    </source>
</evidence>
<feature type="transmembrane region" description="Helical" evidence="10">
    <location>
        <begin position="371"/>
        <end position="390"/>
    </location>
</feature>
<evidence type="ECO:0000256" key="2">
    <source>
        <dbReference type="ARBA" id="ARBA00022448"/>
    </source>
</evidence>
<proteinExistence type="predicted"/>
<feature type="domain" description="ABC transporter" evidence="11">
    <location>
        <begin position="603"/>
        <end position="854"/>
    </location>
</feature>
<evidence type="ECO:0000259" key="12">
    <source>
        <dbReference type="PROSITE" id="PS50929"/>
    </source>
</evidence>
<dbReference type="PANTHER" id="PTHR24223:SF353">
    <property type="entry name" value="ABC TRANSPORTER ATP-BINDING PROTEIN_PERMEASE VMR1-RELATED"/>
    <property type="match status" value="1"/>
</dbReference>
<evidence type="ECO:0000256" key="4">
    <source>
        <dbReference type="ARBA" id="ARBA00022737"/>
    </source>
</evidence>
<comment type="caution">
    <text evidence="13">The sequence shown here is derived from an EMBL/GenBank/DDBJ whole genome shotgun (WGS) entry which is preliminary data.</text>
</comment>
<protein>
    <recommendedName>
        <fullName evidence="15">P-loop containing nucleoside triphosphate hydrolase protein</fullName>
    </recommendedName>
</protein>
<dbReference type="PROSITE" id="PS50893">
    <property type="entry name" value="ABC_TRANSPORTER_2"/>
    <property type="match status" value="2"/>
</dbReference>
<feature type="transmembrane region" description="Helical" evidence="10">
    <location>
        <begin position="1130"/>
        <end position="1150"/>
    </location>
</feature>
<evidence type="ECO:0000256" key="1">
    <source>
        <dbReference type="ARBA" id="ARBA00004370"/>
    </source>
</evidence>
<dbReference type="EMBL" id="JANBQD010000183">
    <property type="protein sequence ID" value="KAJ1986275.1"/>
    <property type="molecule type" value="Genomic_DNA"/>
</dbReference>
<dbReference type="InterPro" id="IPR017871">
    <property type="entry name" value="ABC_transporter-like_CS"/>
</dbReference>
<keyword evidence="3 10" id="KW-0812">Transmembrane</keyword>
<feature type="transmembrane region" description="Helical" evidence="10">
    <location>
        <begin position="1029"/>
        <end position="1048"/>
    </location>
</feature>
<keyword evidence="2" id="KW-0813">Transport</keyword>
<accession>A0ABQ8PD12</accession>
<feature type="domain" description="ABC transmembrane type-1" evidence="12">
    <location>
        <begin position="927"/>
        <end position="1269"/>
    </location>
</feature>
<dbReference type="SUPFAM" id="SSF52540">
    <property type="entry name" value="P-loop containing nucleoside triphosphate hydrolases"/>
    <property type="match status" value="2"/>
</dbReference>
<dbReference type="CDD" id="cd18604">
    <property type="entry name" value="ABC_6TM_VMR1_D2_like"/>
    <property type="match status" value="1"/>
</dbReference>
<dbReference type="InterPro" id="IPR011527">
    <property type="entry name" value="ABC1_TM_dom"/>
</dbReference>
<dbReference type="PROSITE" id="PS50929">
    <property type="entry name" value="ABC_TM1F"/>
    <property type="match status" value="2"/>
</dbReference>
<organism evidence="13 14">
    <name type="scientific">Coemansia umbellata</name>
    <dbReference type="NCBI Taxonomy" id="1424467"/>
    <lineage>
        <taxon>Eukaryota</taxon>
        <taxon>Fungi</taxon>
        <taxon>Fungi incertae sedis</taxon>
        <taxon>Zoopagomycota</taxon>
        <taxon>Kickxellomycotina</taxon>
        <taxon>Kickxellomycetes</taxon>
        <taxon>Kickxellales</taxon>
        <taxon>Kickxellaceae</taxon>
        <taxon>Coemansia</taxon>
    </lineage>
</organism>
<gene>
    <name evidence="13" type="ORF">EDC05_006355</name>
</gene>
<dbReference type="Gene3D" id="1.20.1560.10">
    <property type="entry name" value="ABC transporter type 1, transmembrane domain"/>
    <property type="match status" value="2"/>
</dbReference>
<dbReference type="Proteomes" id="UP001151295">
    <property type="component" value="Unassembled WGS sequence"/>
</dbReference>
<feature type="domain" description="ABC transmembrane type-1" evidence="12">
    <location>
        <begin position="234"/>
        <end position="443"/>
    </location>
</feature>
<evidence type="ECO:0008006" key="15">
    <source>
        <dbReference type="Google" id="ProtNLM"/>
    </source>
</evidence>
<feature type="transmembrane region" description="Helical" evidence="10">
    <location>
        <begin position="436"/>
        <end position="462"/>
    </location>
</feature>
<dbReference type="Pfam" id="PF00664">
    <property type="entry name" value="ABC_membrane"/>
    <property type="match status" value="2"/>
</dbReference>
<feature type="transmembrane region" description="Helical" evidence="10">
    <location>
        <begin position="48"/>
        <end position="67"/>
    </location>
</feature>
<evidence type="ECO:0000313" key="14">
    <source>
        <dbReference type="Proteomes" id="UP001151295"/>
    </source>
</evidence>
<keyword evidence="5" id="KW-0547">Nucleotide-binding</keyword>